<keyword evidence="4" id="KW-1185">Reference proteome</keyword>
<feature type="chain" id="PRO_5046266227" evidence="2">
    <location>
        <begin position="19"/>
        <end position="62"/>
    </location>
</feature>
<dbReference type="EMBL" id="JAENHM010000074">
    <property type="protein sequence ID" value="MBK1841887.1"/>
    <property type="molecule type" value="Genomic_DNA"/>
</dbReference>
<feature type="region of interest" description="Disordered" evidence="1">
    <location>
        <begin position="35"/>
        <end position="62"/>
    </location>
</feature>
<evidence type="ECO:0000313" key="3">
    <source>
        <dbReference type="EMBL" id="MBK1841887.1"/>
    </source>
</evidence>
<protein>
    <submittedName>
        <fullName evidence="3">Uncharacterized protein</fullName>
    </submittedName>
</protein>
<name>A0ABS1FER8_9PROT</name>
<evidence type="ECO:0000313" key="4">
    <source>
        <dbReference type="Proteomes" id="UP000652760"/>
    </source>
</evidence>
<accession>A0ABS1FER8</accession>
<comment type="caution">
    <text evidence="3">The sequence shown here is derived from an EMBL/GenBank/DDBJ whole genome shotgun (WGS) entry which is preliminary data.</text>
</comment>
<evidence type="ECO:0000256" key="1">
    <source>
        <dbReference type="SAM" id="MobiDB-lite"/>
    </source>
</evidence>
<proteinExistence type="predicted"/>
<feature type="compositionally biased region" description="Basic residues" evidence="1">
    <location>
        <begin position="53"/>
        <end position="62"/>
    </location>
</feature>
<organism evidence="3 4">
    <name type="scientific">Azospirillum endophyticum</name>
    <dbReference type="NCBI Taxonomy" id="2800326"/>
    <lineage>
        <taxon>Bacteria</taxon>
        <taxon>Pseudomonadati</taxon>
        <taxon>Pseudomonadota</taxon>
        <taxon>Alphaproteobacteria</taxon>
        <taxon>Rhodospirillales</taxon>
        <taxon>Azospirillaceae</taxon>
        <taxon>Azospirillum</taxon>
    </lineage>
</organism>
<dbReference type="Proteomes" id="UP000652760">
    <property type="component" value="Unassembled WGS sequence"/>
</dbReference>
<feature type="signal peptide" evidence="2">
    <location>
        <begin position="1"/>
        <end position="18"/>
    </location>
</feature>
<keyword evidence="2" id="KW-0732">Signal</keyword>
<reference evidence="4" key="1">
    <citation type="submission" date="2021-01" db="EMBL/GenBank/DDBJ databases">
        <title>Genome public.</title>
        <authorList>
            <person name="Liu C."/>
            <person name="Sun Q."/>
        </authorList>
    </citation>
    <scope>NUCLEOTIDE SEQUENCE [LARGE SCALE GENOMIC DNA]</scope>
    <source>
        <strain evidence="4">YIM B02556</strain>
    </source>
</reference>
<gene>
    <name evidence="3" type="ORF">JHL17_31275</name>
</gene>
<sequence>MMTKNPFMSAWLSWANRAAGMWTTAAMSAAKRNQSAALKAMMTPPKSGQAKDKPKRKGKPAR</sequence>
<dbReference type="RefSeq" id="WP_200198567.1">
    <property type="nucleotide sequence ID" value="NZ_JAENHM010000074.1"/>
</dbReference>
<evidence type="ECO:0000256" key="2">
    <source>
        <dbReference type="SAM" id="SignalP"/>
    </source>
</evidence>